<evidence type="ECO:0000259" key="12">
    <source>
        <dbReference type="PROSITE" id="PS50929"/>
    </source>
</evidence>
<dbReference type="Proteomes" id="UP000807469">
    <property type="component" value="Unassembled WGS sequence"/>
</dbReference>
<keyword evidence="7 10" id="KW-1133">Transmembrane helix</keyword>
<feature type="transmembrane region" description="Helical" evidence="10">
    <location>
        <begin position="944"/>
        <end position="972"/>
    </location>
</feature>
<evidence type="ECO:0000259" key="11">
    <source>
        <dbReference type="PROSITE" id="PS50893"/>
    </source>
</evidence>
<comment type="caution">
    <text evidence="13">The sequence shown here is derived from an EMBL/GenBank/DDBJ whole genome shotgun (WGS) entry which is preliminary data.</text>
</comment>
<dbReference type="SUPFAM" id="SSF52540">
    <property type="entry name" value="P-loop containing nucleoside triphosphate hydrolases"/>
    <property type="match status" value="2"/>
</dbReference>
<dbReference type="PROSITE" id="PS50929">
    <property type="entry name" value="ABC_TM1F"/>
    <property type="match status" value="2"/>
</dbReference>
<feature type="compositionally biased region" description="Basic and acidic residues" evidence="9">
    <location>
        <begin position="599"/>
        <end position="610"/>
    </location>
</feature>
<sequence length="1485" mass="164185">MKFANPFYPPPAPPGFGTGKVLPKESAPWLSQLVFQWLAPFLAVGFSRPLEKEDFWELPKERLTEAISNEVEKNFYKRCPPEKRPRHMRPTDDTPLKDRASTTPERPSDEKIVDEPAELRPPVETLTAVSTQTAVPPEAELEPELPGTTGRARPASRWSCFGRKPKPQYDESLFKAIHRTFFTQIWVSGTLKLLSDTLKTTTPLLNKVILNWLTQSYIYVRATEAERTALGLNVPRGIGYGIGLAVALFVMQEVASLMTNHYMQISLTTGLSVRTGIIGTVFRKSLRTSGKARVEHSTGQITTMISTDASRLDRFSAFGHNLWVSPIQLAIGIGLLLGNLGYSALVGLGVLIIGFPIQIFLVKIMFTQRKKGVGITDKRVRLTTEVLQGIRLIKFYAWEEFYAYQIGEMRGREVKAIRKAAVARSFLIATVTFIPIAASVLSFITYALSGHDLNVGIIFSSLQLFNIIRAPLIFFPFVLSALSDALVALGRIGSFLTSEDLPEAYPIDHKSPFAVQVDGDFVWETVGRPPKEEGGKFGNGGPGGGPGRGGPGRGGPEKQGGKDKKAGSEGTEEKSAKKWWNRGEKKGKKGGVLPSSAADIEHDEKEKGSDDEGDEKGDEKEKEKPFELKNLKFTVPQGAFIGIVGRVGSGKSSVLQALIGEMRRTRGDVAFGGNVSYAPQTPWIRNASLRENVLFGQPDDEDRFREVIRACSLEHDLEVLPNGEDTEIGEKGINLSGGQKARVSLARAAYSNSDIVLLDDPLSAVDAYVGKSILENCLLHGPLANRTRVLVTHALHVLDKTDYVYVMDNGIIIEQGTYPELMADSVVFSRIMDEYGNLEIEEEMAKEKKLKARKEKGLPDDATEEEAGPKKPKDPALMQIEERNTGAVSWITYRKYLKFAGGVIWAPTILLLLTLGQGAQVGNNLFLGFWTSQSIHGFRQGDYMAVYAALGVAQAVFMFILSFSFAVASLIASLNMFKAALRGVLRSPTAFFDTTPLGRILSRLSKDQDTLDNELSMTLFQFLNTFSSVIGTIALVFYTFPYLGIIFLPMIIMYYVVATYYRRSSVETKRLDSLMRSILYGSFSETLTGLATIRAYREQARSVHDADRGLDLENRAYYMTISIQQWLAVRLDLFGNILIFGIGLFAAGFRHTVDPSKIGVVLSYTLSITQVFSQMVSQFAQNEQNMNAVERVLYYTELEPEGELITPKDPPPSWPSEGRIVFKNVELAYREGLPLVLKDVSLEVKPGEKVGIVGRTGAGKSSLLQALFRTVELHAGSIEIDGQNIRDMGLQVLRSQLALVPQDGTLFLGTLRENIDPLGLRTDAELISALQRAWLLPKDGKPDPTAEAKFSLESTVGDEGANFSAGEKQLLALCRALVKNSKIIVLDEATSNVDVETDAKLQRTIQVEFASSTLLCIAHRLNTIAYYDRVVVMDEGKVAEFDTVLNLFDKRDSIFRSLCDEANLQRADILRIRAEHDIMLKSESS</sequence>
<feature type="transmembrane region" description="Helical" evidence="10">
    <location>
        <begin position="1042"/>
        <end position="1061"/>
    </location>
</feature>
<dbReference type="FunFam" id="1.20.1560.10:FF:000010">
    <property type="entry name" value="Multidrug resistance-associated ABC transporter"/>
    <property type="match status" value="1"/>
</dbReference>
<feature type="domain" description="ABC transmembrane type-1" evidence="12">
    <location>
        <begin position="186"/>
        <end position="484"/>
    </location>
</feature>
<dbReference type="PROSITE" id="PS50893">
    <property type="entry name" value="ABC_TRANSPORTER_2"/>
    <property type="match status" value="2"/>
</dbReference>
<dbReference type="CDD" id="cd18606">
    <property type="entry name" value="ABC_6TM_YOR1_D2_like"/>
    <property type="match status" value="1"/>
</dbReference>
<dbReference type="InterPro" id="IPR036640">
    <property type="entry name" value="ABC1_TM_sf"/>
</dbReference>
<evidence type="ECO:0000256" key="3">
    <source>
        <dbReference type="ARBA" id="ARBA00022448"/>
    </source>
</evidence>
<feature type="compositionally biased region" description="Basic and acidic residues" evidence="9">
    <location>
        <begin position="555"/>
        <end position="584"/>
    </location>
</feature>
<reference evidence="13" key="1">
    <citation type="submission" date="2020-11" db="EMBL/GenBank/DDBJ databases">
        <authorList>
            <consortium name="DOE Joint Genome Institute"/>
            <person name="Ahrendt S."/>
            <person name="Riley R."/>
            <person name="Andreopoulos W."/>
            <person name="Labutti K."/>
            <person name="Pangilinan J."/>
            <person name="Ruiz-Duenas F.J."/>
            <person name="Barrasa J.M."/>
            <person name="Sanchez-Garcia M."/>
            <person name="Camarero S."/>
            <person name="Miyauchi S."/>
            <person name="Serrano A."/>
            <person name="Linde D."/>
            <person name="Babiker R."/>
            <person name="Drula E."/>
            <person name="Ayuso-Fernandez I."/>
            <person name="Pacheco R."/>
            <person name="Padilla G."/>
            <person name="Ferreira P."/>
            <person name="Barriuso J."/>
            <person name="Kellner H."/>
            <person name="Castanera R."/>
            <person name="Alfaro M."/>
            <person name="Ramirez L."/>
            <person name="Pisabarro A.G."/>
            <person name="Kuo A."/>
            <person name="Tritt A."/>
            <person name="Lipzen A."/>
            <person name="He G."/>
            <person name="Yan M."/>
            <person name="Ng V."/>
            <person name="Cullen D."/>
            <person name="Martin F."/>
            <person name="Rosso M.-N."/>
            <person name="Henrissat B."/>
            <person name="Hibbett D."/>
            <person name="Martinez A.T."/>
            <person name="Grigoriev I.V."/>
        </authorList>
    </citation>
    <scope>NUCLEOTIDE SEQUENCE</scope>
    <source>
        <strain evidence="13">CIRM-BRFM 674</strain>
    </source>
</reference>
<dbReference type="Pfam" id="PF00005">
    <property type="entry name" value="ABC_tran"/>
    <property type="match status" value="2"/>
</dbReference>
<feature type="transmembrane region" description="Helical" evidence="10">
    <location>
        <begin position="1127"/>
        <end position="1149"/>
    </location>
</feature>
<keyword evidence="3" id="KW-0813">Transport</keyword>
<feature type="region of interest" description="Disordered" evidence="9">
    <location>
        <begin position="850"/>
        <end position="873"/>
    </location>
</feature>
<feature type="compositionally biased region" description="Basic and acidic residues" evidence="9">
    <location>
        <begin position="76"/>
        <end position="118"/>
    </location>
</feature>
<feature type="transmembrane region" description="Helical" evidence="10">
    <location>
        <begin position="344"/>
        <end position="362"/>
    </location>
</feature>
<dbReference type="OrthoDB" id="6500128at2759"/>
<feature type="region of interest" description="Disordered" evidence="9">
    <location>
        <begin position="525"/>
        <end position="625"/>
    </location>
</feature>
<feature type="domain" description="ABC transmembrane type-1" evidence="12">
    <location>
        <begin position="909"/>
        <end position="1181"/>
    </location>
</feature>
<keyword evidence="4 10" id="KW-0812">Transmembrane</keyword>
<keyword evidence="14" id="KW-1185">Reference proteome</keyword>
<evidence type="ECO:0000256" key="4">
    <source>
        <dbReference type="ARBA" id="ARBA00022692"/>
    </source>
</evidence>
<feature type="domain" description="ABC transporter" evidence="11">
    <location>
        <begin position="600"/>
        <end position="834"/>
    </location>
</feature>
<feature type="transmembrane region" description="Helical" evidence="10">
    <location>
        <begin position="899"/>
        <end position="919"/>
    </location>
</feature>
<dbReference type="InterPro" id="IPR003439">
    <property type="entry name" value="ABC_transporter-like_ATP-bd"/>
</dbReference>
<dbReference type="GO" id="GO:0005524">
    <property type="term" value="F:ATP binding"/>
    <property type="evidence" value="ECO:0007669"/>
    <property type="project" value="UniProtKB-KW"/>
</dbReference>
<dbReference type="Gene3D" id="1.20.1560.10">
    <property type="entry name" value="ABC transporter type 1, transmembrane domain"/>
    <property type="match status" value="2"/>
</dbReference>
<evidence type="ECO:0000256" key="6">
    <source>
        <dbReference type="ARBA" id="ARBA00022840"/>
    </source>
</evidence>
<dbReference type="SUPFAM" id="SSF90123">
    <property type="entry name" value="ABC transporter transmembrane region"/>
    <property type="match status" value="2"/>
</dbReference>
<dbReference type="CDD" id="cd03244">
    <property type="entry name" value="ABCC_MRP_domain2"/>
    <property type="match status" value="1"/>
</dbReference>
<evidence type="ECO:0000256" key="8">
    <source>
        <dbReference type="ARBA" id="ARBA00023136"/>
    </source>
</evidence>
<dbReference type="CDD" id="cd18597">
    <property type="entry name" value="ABC_6TM_YOR1_D1_like"/>
    <property type="match status" value="1"/>
</dbReference>
<keyword evidence="8 10" id="KW-0472">Membrane</keyword>
<keyword evidence="6" id="KW-0067">ATP-binding</keyword>
<dbReference type="SMART" id="SM00382">
    <property type="entry name" value="AAA"/>
    <property type="match status" value="2"/>
</dbReference>
<dbReference type="InterPro" id="IPR011527">
    <property type="entry name" value="ABC1_TM_dom"/>
</dbReference>
<keyword evidence="5" id="KW-0547">Nucleotide-binding</keyword>
<evidence type="ECO:0000313" key="14">
    <source>
        <dbReference type="Proteomes" id="UP000807469"/>
    </source>
</evidence>
<dbReference type="InterPro" id="IPR017871">
    <property type="entry name" value="ABC_transporter-like_CS"/>
</dbReference>
<accession>A0A9P5Z113</accession>
<evidence type="ECO:0000313" key="13">
    <source>
        <dbReference type="EMBL" id="KAF9479164.1"/>
    </source>
</evidence>
<name>A0A9P5Z113_9AGAR</name>
<feature type="compositionally biased region" description="Gly residues" evidence="9">
    <location>
        <begin position="536"/>
        <end position="554"/>
    </location>
</feature>
<dbReference type="GO" id="GO:0016020">
    <property type="term" value="C:membrane"/>
    <property type="evidence" value="ECO:0007669"/>
    <property type="project" value="UniProtKB-SubCell"/>
</dbReference>
<feature type="transmembrane region" description="Helical" evidence="10">
    <location>
        <begin position="426"/>
        <end position="448"/>
    </location>
</feature>
<evidence type="ECO:0000256" key="9">
    <source>
        <dbReference type="SAM" id="MobiDB-lite"/>
    </source>
</evidence>
<organism evidence="13 14">
    <name type="scientific">Pholiota conissans</name>
    <dbReference type="NCBI Taxonomy" id="109636"/>
    <lineage>
        <taxon>Eukaryota</taxon>
        <taxon>Fungi</taxon>
        <taxon>Dikarya</taxon>
        <taxon>Basidiomycota</taxon>
        <taxon>Agaricomycotina</taxon>
        <taxon>Agaricomycetes</taxon>
        <taxon>Agaricomycetidae</taxon>
        <taxon>Agaricales</taxon>
        <taxon>Agaricineae</taxon>
        <taxon>Strophariaceae</taxon>
        <taxon>Pholiota</taxon>
    </lineage>
</organism>
<feature type="region of interest" description="Disordered" evidence="9">
    <location>
        <begin position="76"/>
        <end position="159"/>
    </location>
</feature>
<dbReference type="PROSITE" id="PS00211">
    <property type="entry name" value="ABC_TRANSPORTER_1"/>
    <property type="match status" value="2"/>
</dbReference>
<dbReference type="InterPro" id="IPR027417">
    <property type="entry name" value="P-loop_NTPase"/>
</dbReference>
<evidence type="ECO:0000256" key="2">
    <source>
        <dbReference type="ARBA" id="ARBA00009726"/>
    </source>
</evidence>
<dbReference type="PANTHER" id="PTHR24223:SF456">
    <property type="entry name" value="MULTIDRUG RESISTANCE-ASSOCIATED PROTEIN LETHAL(2)03659"/>
    <property type="match status" value="1"/>
</dbReference>
<evidence type="ECO:0000256" key="5">
    <source>
        <dbReference type="ARBA" id="ARBA00022741"/>
    </source>
</evidence>
<dbReference type="InterPro" id="IPR003593">
    <property type="entry name" value="AAA+_ATPase"/>
</dbReference>
<dbReference type="FunFam" id="1.20.1560.10:FF:000006">
    <property type="entry name" value="ATP-binding cassette, sub-family C (CFTR/MRP), member 9"/>
    <property type="match status" value="1"/>
</dbReference>
<proteinExistence type="inferred from homology"/>
<gene>
    <name evidence="13" type="ORF">BDN70DRAFT_879137</name>
</gene>
<dbReference type="CDD" id="cd03250">
    <property type="entry name" value="ABCC_MRP_domain1"/>
    <property type="match status" value="1"/>
</dbReference>
<feature type="domain" description="ABC transporter" evidence="11">
    <location>
        <begin position="1220"/>
        <end position="1460"/>
    </location>
</feature>
<comment type="similarity">
    <text evidence="2">Belongs to the ABC transporter superfamily. ABCC family. Conjugate transporter (TC 3.A.1.208) subfamily.</text>
</comment>
<feature type="transmembrane region" description="Helical" evidence="10">
    <location>
        <begin position="468"/>
        <end position="489"/>
    </location>
</feature>
<feature type="transmembrane region" description="Helical" evidence="10">
    <location>
        <begin position="1015"/>
        <end position="1036"/>
    </location>
</feature>
<protein>
    <submittedName>
        <fullName evidence="13">Multidrug resistance-associated ABC transporter</fullName>
    </submittedName>
</protein>
<comment type="subcellular location">
    <subcellularLocation>
        <location evidence="1">Membrane</location>
        <topology evidence="1">Multi-pass membrane protein</topology>
    </subcellularLocation>
</comment>
<dbReference type="GO" id="GO:0140359">
    <property type="term" value="F:ABC-type transporter activity"/>
    <property type="evidence" value="ECO:0007669"/>
    <property type="project" value="InterPro"/>
</dbReference>
<evidence type="ECO:0000256" key="7">
    <source>
        <dbReference type="ARBA" id="ARBA00022989"/>
    </source>
</evidence>
<evidence type="ECO:0000256" key="10">
    <source>
        <dbReference type="SAM" id="Phobius"/>
    </source>
</evidence>
<dbReference type="FunFam" id="3.40.50.300:FF:000997">
    <property type="entry name" value="Multidrug resistance-associated protein 1"/>
    <property type="match status" value="1"/>
</dbReference>
<dbReference type="PANTHER" id="PTHR24223">
    <property type="entry name" value="ATP-BINDING CASSETTE SUB-FAMILY C"/>
    <property type="match status" value="1"/>
</dbReference>
<dbReference type="GO" id="GO:0016887">
    <property type="term" value="F:ATP hydrolysis activity"/>
    <property type="evidence" value="ECO:0007669"/>
    <property type="project" value="InterPro"/>
</dbReference>
<dbReference type="InterPro" id="IPR050173">
    <property type="entry name" value="ABC_transporter_C-like"/>
</dbReference>
<dbReference type="FunFam" id="3.40.50.300:FF:000565">
    <property type="entry name" value="ABC bile acid transporter"/>
    <property type="match status" value="1"/>
</dbReference>
<dbReference type="EMBL" id="MU155219">
    <property type="protein sequence ID" value="KAF9479164.1"/>
    <property type="molecule type" value="Genomic_DNA"/>
</dbReference>
<evidence type="ECO:0000256" key="1">
    <source>
        <dbReference type="ARBA" id="ARBA00004141"/>
    </source>
</evidence>
<dbReference type="Pfam" id="PF00664">
    <property type="entry name" value="ABC_membrane"/>
    <property type="match status" value="2"/>
</dbReference>
<dbReference type="Gene3D" id="3.40.50.300">
    <property type="entry name" value="P-loop containing nucleotide triphosphate hydrolases"/>
    <property type="match status" value="2"/>
</dbReference>